<name>A0ABD3MPQ7_9STRA</name>
<comment type="similarity">
    <text evidence="4">Belongs to the protein kinase superfamily.</text>
</comment>
<dbReference type="PROSITE" id="PS50011">
    <property type="entry name" value="PROTEIN_KINASE_DOM"/>
    <property type="match status" value="1"/>
</dbReference>
<dbReference type="Gene3D" id="1.10.510.10">
    <property type="entry name" value="Transferase(Phosphotransferase) domain 1"/>
    <property type="match status" value="1"/>
</dbReference>
<evidence type="ECO:0000313" key="8">
    <source>
        <dbReference type="Proteomes" id="UP001530400"/>
    </source>
</evidence>
<evidence type="ECO:0000256" key="5">
    <source>
        <dbReference type="SAM" id="SignalP"/>
    </source>
</evidence>
<dbReference type="GO" id="GO:0005524">
    <property type="term" value="F:ATP binding"/>
    <property type="evidence" value="ECO:0007669"/>
    <property type="project" value="UniProtKB-UniRule"/>
</dbReference>
<feature type="signal peptide" evidence="5">
    <location>
        <begin position="1"/>
        <end position="22"/>
    </location>
</feature>
<feature type="domain" description="Protein kinase" evidence="6">
    <location>
        <begin position="54"/>
        <end position="401"/>
    </location>
</feature>
<dbReference type="PROSITE" id="PS00107">
    <property type="entry name" value="PROTEIN_KINASE_ATP"/>
    <property type="match status" value="1"/>
</dbReference>
<comment type="caution">
    <text evidence="7">The sequence shown here is derived from an EMBL/GenBank/DDBJ whole genome shotgun (WGS) entry which is preliminary data.</text>
</comment>
<evidence type="ECO:0000259" key="6">
    <source>
        <dbReference type="PROSITE" id="PS50011"/>
    </source>
</evidence>
<dbReference type="InterPro" id="IPR011009">
    <property type="entry name" value="Kinase-like_dom_sf"/>
</dbReference>
<evidence type="ECO:0000256" key="3">
    <source>
        <dbReference type="PROSITE-ProRule" id="PRU10141"/>
    </source>
</evidence>
<keyword evidence="1 3" id="KW-0547">Nucleotide-binding</keyword>
<evidence type="ECO:0000313" key="7">
    <source>
        <dbReference type="EMBL" id="KAL3765894.1"/>
    </source>
</evidence>
<organism evidence="7 8">
    <name type="scientific">Cyclotella atomus</name>
    <dbReference type="NCBI Taxonomy" id="382360"/>
    <lineage>
        <taxon>Eukaryota</taxon>
        <taxon>Sar</taxon>
        <taxon>Stramenopiles</taxon>
        <taxon>Ochrophyta</taxon>
        <taxon>Bacillariophyta</taxon>
        <taxon>Coscinodiscophyceae</taxon>
        <taxon>Thalassiosirophycidae</taxon>
        <taxon>Stephanodiscales</taxon>
        <taxon>Stephanodiscaceae</taxon>
        <taxon>Cyclotella</taxon>
    </lineage>
</organism>
<dbReference type="AlphaFoldDB" id="A0ABD3MPQ7"/>
<evidence type="ECO:0000256" key="1">
    <source>
        <dbReference type="ARBA" id="ARBA00022741"/>
    </source>
</evidence>
<accession>A0ABD3MPQ7</accession>
<keyword evidence="4" id="KW-0723">Serine/threonine-protein kinase</keyword>
<dbReference type="GO" id="GO:0004674">
    <property type="term" value="F:protein serine/threonine kinase activity"/>
    <property type="evidence" value="ECO:0007669"/>
    <property type="project" value="UniProtKB-KW"/>
</dbReference>
<gene>
    <name evidence="7" type="ORF">ACHAWO_007581</name>
</gene>
<evidence type="ECO:0000256" key="2">
    <source>
        <dbReference type="ARBA" id="ARBA00022840"/>
    </source>
</evidence>
<dbReference type="PANTHER" id="PTHR44167">
    <property type="entry name" value="OVARIAN-SPECIFIC SERINE/THREONINE-PROTEIN KINASE LOK-RELATED"/>
    <property type="match status" value="1"/>
</dbReference>
<dbReference type="InterPro" id="IPR000719">
    <property type="entry name" value="Prot_kinase_dom"/>
</dbReference>
<dbReference type="Pfam" id="PF00069">
    <property type="entry name" value="Pkinase"/>
    <property type="match status" value="1"/>
</dbReference>
<keyword evidence="5" id="KW-0732">Signal</keyword>
<dbReference type="PROSITE" id="PS00108">
    <property type="entry name" value="PROTEIN_KINASE_ST"/>
    <property type="match status" value="1"/>
</dbReference>
<dbReference type="InterPro" id="IPR008271">
    <property type="entry name" value="Ser/Thr_kinase_AS"/>
</dbReference>
<dbReference type="Proteomes" id="UP001530400">
    <property type="component" value="Unassembled WGS sequence"/>
</dbReference>
<keyword evidence="4" id="KW-0808">Transferase</keyword>
<keyword evidence="2 3" id="KW-0067">ATP-binding</keyword>
<feature type="chain" id="PRO_5044816369" description="Protein kinase domain-containing protein" evidence="5">
    <location>
        <begin position="23"/>
        <end position="443"/>
    </location>
</feature>
<dbReference type="InterPro" id="IPR017441">
    <property type="entry name" value="Protein_kinase_ATP_BS"/>
</dbReference>
<proteinExistence type="inferred from homology"/>
<reference evidence="7 8" key="1">
    <citation type="submission" date="2024-10" db="EMBL/GenBank/DDBJ databases">
        <title>Updated reference genomes for cyclostephanoid diatoms.</title>
        <authorList>
            <person name="Roberts W.R."/>
            <person name="Alverson A.J."/>
        </authorList>
    </citation>
    <scope>NUCLEOTIDE SEQUENCE [LARGE SCALE GENOMIC DNA]</scope>
    <source>
        <strain evidence="7 8">AJA010-31</strain>
    </source>
</reference>
<dbReference type="SMART" id="SM00220">
    <property type="entry name" value="S_TKc"/>
    <property type="match status" value="1"/>
</dbReference>
<evidence type="ECO:0000256" key="4">
    <source>
        <dbReference type="RuleBase" id="RU000304"/>
    </source>
</evidence>
<keyword evidence="4" id="KW-0418">Kinase</keyword>
<keyword evidence="8" id="KW-1185">Reference proteome</keyword>
<dbReference type="CDD" id="cd00180">
    <property type="entry name" value="PKc"/>
    <property type="match status" value="1"/>
</dbReference>
<dbReference type="SUPFAM" id="SSF56112">
    <property type="entry name" value="Protein kinase-like (PK-like)"/>
    <property type="match status" value="1"/>
</dbReference>
<sequence>MTTSSVFFIIITIKVIAHITDAFIHSTQHRLGSQELFSASTVINGDIRKTIPSVRLLEPIGNGTFGGVYWAEDTVTGNVLIAKSARAATSDALAQQNAKSYLEIEAYINSKLLSPHSSKDAVYQKHLAPYLGEVEINQTMYLIWNVSGEYTLEDYIEMDDGWVQLAKDLRLDDCDRVVLRQRLAKEVLRQLLESIAYCHSLGVIHRDIKPANVLVDAILTFVPVKSSSSTRHTFLAHSPKTNTLRLIDFGSACDMSGWTSKAGYRGQNKGPRSILYCAPEEFVDEEYPYAFDVYGVAVTWLRTILSEDKILTNETDTQQSSFGLGNEENLFEWRLAVRDFSHCLVSWEEFAVLHNTVPFGWDSLFGSSREGIHALRLLSSMMNYSPARRISASEALLGPYLNADCSAEAPPELPPAMPWSLSSHVQRWKKEREVQYGECRLED</sequence>
<dbReference type="PANTHER" id="PTHR44167:SF24">
    <property type="entry name" value="SERINE_THREONINE-PROTEIN KINASE CHK2"/>
    <property type="match status" value="1"/>
</dbReference>
<feature type="binding site" evidence="3">
    <location>
        <position position="83"/>
    </location>
    <ligand>
        <name>ATP</name>
        <dbReference type="ChEBI" id="CHEBI:30616"/>
    </ligand>
</feature>
<dbReference type="Gene3D" id="3.30.200.20">
    <property type="entry name" value="Phosphorylase Kinase, domain 1"/>
    <property type="match status" value="1"/>
</dbReference>
<dbReference type="EMBL" id="JALLPJ020001394">
    <property type="protein sequence ID" value="KAL3765894.1"/>
    <property type="molecule type" value="Genomic_DNA"/>
</dbReference>
<protein>
    <recommendedName>
        <fullName evidence="6">Protein kinase domain-containing protein</fullName>
    </recommendedName>
</protein>